<proteinExistence type="predicted"/>
<dbReference type="OrthoDB" id="6143960at2759"/>
<evidence type="ECO:0000313" key="2">
    <source>
        <dbReference type="Proteomes" id="UP000683360"/>
    </source>
</evidence>
<comment type="caution">
    <text evidence="1">The sequence shown here is derived from an EMBL/GenBank/DDBJ whole genome shotgun (WGS) entry which is preliminary data.</text>
</comment>
<reference evidence="1" key="1">
    <citation type="submission" date="2021-03" db="EMBL/GenBank/DDBJ databases">
        <authorList>
            <person name="Bekaert M."/>
        </authorList>
    </citation>
    <scope>NUCLEOTIDE SEQUENCE</scope>
</reference>
<accession>A0A8S3SEX0</accession>
<dbReference type="PANTHER" id="PTHR21301:SF10">
    <property type="entry name" value="REVERSE TRANSCRIPTASE DOMAIN-CONTAINING PROTEIN"/>
    <property type="match status" value="1"/>
</dbReference>
<gene>
    <name evidence="1" type="ORF">MEDL_32622</name>
</gene>
<evidence type="ECO:0008006" key="3">
    <source>
        <dbReference type="Google" id="ProtNLM"/>
    </source>
</evidence>
<dbReference type="Proteomes" id="UP000683360">
    <property type="component" value="Unassembled WGS sequence"/>
</dbReference>
<sequence length="517" mass="59848">MDSDYYRIKVEEQLNDSTFYSEIPDNIDHLVKRRMNTVLNKYTTATTEKEYDYLKNFERKTSNFYGLPKIHKSKEIQSAINSQQNEYIKVQKPTDLKLRPIIAGPASPTHRLSNFLDIILKPLCKYVPSYIRDDIDFLSHLPKIAPVHARLVSFDVTSLYTNIPHDLGIEAIQYWVAKHRDAIPNRFTVDFILDSTKLILENNSFYFNGKNYLQHRGTAMGTKFAPTYATLVMGFLEQRLNDKSIVIKQADKGGAIVIMDSDYYRIKVEEQLNDSTFYSEIPDNIDHLVKRRMNTVLNKYTTATTEKEYDYLKNFERKTSNFYGLPKIHKSKEIQSAINSQQNEYMKVQKPTDLKLRPIIAGPASPTHRLSNFLDIILKPLCKYVPSYIRDDIDFLSHLPKIAPVHARLVSFDVTSLYTNIPHDLGIEAIQYWVAKHRDAIPNRFTVDFILDSTKLILENNSFYFNGKNYLQHRGTAMGTKFAPTYATLVMGFLEQRLFTDARKCSQQSGWGLHNGE</sequence>
<organism evidence="1 2">
    <name type="scientific">Mytilus edulis</name>
    <name type="common">Blue mussel</name>
    <dbReference type="NCBI Taxonomy" id="6550"/>
    <lineage>
        <taxon>Eukaryota</taxon>
        <taxon>Metazoa</taxon>
        <taxon>Spiralia</taxon>
        <taxon>Lophotrochozoa</taxon>
        <taxon>Mollusca</taxon>
        <taxon>Bivalvia</taxon>
        <taxon>Autobranchia</taxon>
        <taxon>Pteriomorphia</taxon>
        <taxon>Mytilida</taxon>
        <taxon>Mytiloidea</taxon>
        <taxon>Mytilidae</taxon>
        <taxon>Mytilinae</taxon>
        <taxon>Mytilus</taxon>
    </lineage>
</organism>
<dbReference type="AlphaFoldDB" id="A0A8S3SEX0"/>
<evidence type="ECO:0000313" key="1">
    <source>
        <dbReference type="EMBL" id="CAG2219099.1"/>
    </source>
</evidence>
<dbReference type="EMBL" id="CAJPWZ010001622">
    <property type="protein sequence ID" value="CAG2219099.1"/>
    <property type="molecule type" value="Genomic_DNA"/>
</dbReference>
<dbReference type="PANTHER" id="PTHR21301">
    <property type="entry name" value="REVERSE TRANSCRIPTASE"/>
    <property type="match status" value="1"/>
</dbReference>
<keyword evidence="2" id="KW-1185">Reference proteome</keyword>
<protein>
    <recommendedName>
        <fullName evidence="3">Reverse transcriptase domain-containing protein</fullName>
    </recommendedName>
</protein>
<name>A0A8S3SEX0_MYTED</name>